<evidence type="ECO:0000313" key="6">
    <source>
        <dbReference type="Proteomes" id="UP000528457"/>
    </source>
</evidence>
<organism evidence="5 6">
    <name type="scientific">Pseudoteredinibacter isoporae</name>
    <dbReference type="NCBI Taxonomy" id="570281"/>
    <lineage>
        <taxon>Bacteria</taxon>
        <taxon>Pseudomonadati</taxon>
        <taxon>Pseudomonadota</taxon>
        <taxon>Gammaproteobacteria</taxon>
        <taxon>Cellvibrionales</taxon>
        <taxon>Cellvibrionaceae</taxon>
        <taxon>Pseudoteredinibacter</taxon>
    </lineage>
</organism>
<protein>
    <submittedName>
        <fullName evidence="5">BlaI family penicillinase repressor</fullName>
    </submittedName>
</protein>
<dbReference type="SUPFAM" id="SSF46785">
    <property type="entry name" value="Winged helix' DNA-binding domain"/>
    <property type="match status" value="1"/>
</dbReference>
<evidence type="ECO:0000256" key="3">
    <source>
        <dbReference type="ARBA" id="ARBA00023125"/>
    </source>
</evidence>
<sequence>MEFSDFELEVMHHFWEQSTLSAPQVHQAIEQKRDISYSAVKTIIDRLEKKGALNRAGQEGRTIYYSASVERGKVRLPMIKQFINKVFLGKSQNLAVHLLEEEELSLDDIQYLEKILKQRKKALKDD</sequence>
<keyword evidence="4" id="KW-0804">Transcription</keyword>
<evidence type="ECO:0000313" key="5">
    <source>
        <dbReference type="EMBL" id="MBB6520887.1"/>
    </source>
</evidence>
<dbReference type="InterPro" id="IPR005650">
    <property type="entry name" value="BlaI_family"/>
</dbReference>
<comment type="caution">
    <text evidence="5">The sequence shown here is derived from an EMBL/GenBank/DDBJ whole genome shotgun (WGS) entry which is preliminary data.</text>
</comment>
<dbReference type="EMBL" id="JACHHT010000001">
    <property type="protein sequence ID" value="MBB6520887.1"/>
    <property type="molecule type" value="Genomic_DNA"/>
</dbReference>
<keyword evidence="3" id="KW-0238">DNA-binding</keyword>
<dbReference type="GO" id="GO:0003677">
    <property type="term" value="F:DNA binding"/>
    <property type="evidence" value="ECO:0007669"/>
    <property type="project" value="UniProtKB-KW"/>
</dbReference>
<dbReference type="Gene3D" id="1.10.4040.10">
    <property type="entry name" value="Penicillinase repressor domain"/>
    <property type="match status" value="1"/>
</dbReference>
<evidence type="ECO:0000256" key="1">
    <source>
        <dbReference type="ARBA" id="ARBA00011046"/>
    </source>
</evidence>
<dbReference type="Pfam" id="PF03965">
    <property type="entry name" value="Penicillinase_R"/>
    <property type="match status" value="1"/>
</dbReference>
<name>A0A7X0JRE1_9GAMM</name>
<dbReference type="InterPro" id="IPR036388">
    <property type="entry name" value="WH-like_DNA-bd_sf"/>
</dbReference>
<dbReference type="PIRSF" id="PIRSF019455">
    <property type="entry name" value="CopR_AtkY"/>
    <property type="match status" value="1"/>
</dbReference>
<dbReference type="InterPro" id="IPR036390">
    <property type="entry name" value="WH_DNA-bd_sf"/>
</dbReference>
<evidence type="ECO:0000256" key="4">
    <source>
        <dbReference type="ARBA" id="ARBA00023163"/>
    </source>
</evidence>
<dbReference type="RefSeq" id="WP_166850010.1">
    <property type="nucleotide sequence ID" value="NZ_JAAONY010000001.1"/>
</dbReference>
<keyword evidence="2" id="KW-0805">Transcription regulation</keyword>
<dbReference type="Proteomes" id="UP000528457">
    <property type="component" value="Unassembled WGS sequence"/>
</dbReference>
<dbReference type="InParanoid" id="A0A7X0JRE1"/>
<keyword evidence="6" id="KW-1185">Reference proteome</keyword>
<gene>
    <name evidence="5" type="ORF">HNR48_001165</name>
</gene>
<reference evidence="5 6" key="1">
    <citation type="submission" date="2020-08" db="EMBL/GenBank/DDBJ databases">
        <title>Genomic Encyclopedia of Type Strains, Phase IV (KMG-IV): sequencing the most valuable type-strain genomes for metagenomic binning, comparative biology and taxonomic classification.</title>
        <authorList>
            <person name="Goeker M."/>
        </authorList>
    </citation>
    <scope>NUCLEOTIDE SEQUENCE [LARGE SCALE GENOMIC DNA]</scope>
    <source>
        <strain evidence="5 6">DSM 22368</strain>
    </source>
</reference>
<proteinExistence type="inferred from homology"/>
<accession>A0A7X0JRE1</accession>
<dbReference type="Gene3D" id="1.10.10.10">
    <property type="entry name" value="Winged helix-like DNA-binding domain superfamily/Winged helix DNA-binding domain"/>
    <property type="match status" value="1"/>
</dbReference>
<comment type="similarity">
    <text evidence="1">Belongs to the BlaI transcriptional regulatory family.</text>
</comment>
<evidence type="ECO:0000256" key="2">
    <source>
        <dbReference type="ARBA" id="ARBA00023015"/>
    </source>
</evidence>
<dbReference type="AlphaFoldDB" id="A0A7X0JRE1"/>
<dbReference type="GO" id="GO:0045892">
    <property type="term" value="P:negative regulation of DNA-templated transcription"/>
    <property type="evidence" value="ECO:0007669"/>
    <property type="project" value="InterPro"/>
</dbReference>